<organism evidence="1 2">
    <name type="scientific">Hymenobacter monticola</name>
    <dbReference type="NCBI Taxonomy" id="1705399"/>
    <lineage>
        <taxon>Bacteria</taxon>
        <taxon>Pseudomonadati</taxon>
        <taxon>Bacteroidota</taxon>
        <taxon>Cytophagia</taxon>
        <taxon>Cytophagales</taxon>
        <taxon>Hymenobacteraceae</taxon>
        <taxon>Hymenobacter</taxon>
    </lineage>
</organism>
<gene>
    <name evidence="1" type="ORF">MTP16_25635</name>
</gene>
<proteinExistence type="predicted"/>
<sequence>MNQVLDTEDMMATLRDVSAFAETPAFQALLQELKDTPRPQRQDFVKSFVLQKGALEKRGIQVPEDMIIQRSKFADARPTLFCVTKYLKDGKRKITITYDDALNPTPS</sequence>
<protein>
    <submittedName>
        <fullName evidence="1">Uncharacterized protein</fullName>
    </submittedName>
</protein>
<geneLocation type="plasmid" evidence="1 2">
    <name>unnamed5</name>
</geneLocation>
<accession>A0ABY4BFS9</accession>
<name>A0ABY4BFS9_9BACT</name>
<dbReference type="RefSeq" id="WP_243521053.1">
    <property type="nucleotide sequence ID" value="NZ_CP094539.1"/>
</dbReference>
<evidence type="ECO:0000313" key="1">
    <source>
        <dbReference type="EMBL" id="UOE36836.1"/>
    </source>
</evidence>
<keyword evidence="1" id="KW-0614">Plasmid</keyword>
<reference evidence="1 2" key="1">
    <citation type="submission" date="2022-03" db="EMBL/GenBank/DDBJ databases">
        <title>Hymenobactersp. isolated from the air.</title>
        <authorList>
            <person name="Won M."/>
            <person name="Kwon S.-W."/>
        </authorList>
    </citation>
    <scope>NUCLEOTIDE SEQUENCE [LARGE SCALE GENOMIC DNA]</scope>
    <source>
        <strain evidence="1 2">KACC 22596</strain>
        <plasmid evidence="1 2">unnamed5</plasmid>
    </source>
</reference>
<dbReference type="EMBL" id="CP094539">
    <property type="protein sequence ID" value="UOE36836.1"/>
    <property type="molecule type" value="Genomic_DNA"/>
</dbReference>
<dbReference type="Proteomes" id="UP000831390">
    <property type="component" value="Plasmid unnamed5"/>
</dbReference>
<evidence type="ECO:0000313" key="2">
    <source>
        <dbReference type="Proteomes" id="UP000831390"/>
    </source>
</evidence>
<keyword evidence="2" id="KW-1185">Reference proteome</keyword>